<protein>
    <submittedName>
        <fullName evidence="2">Uncharacterized protein</fullName>
    </submittedName>
</protein>
<feature type="compositionally biased region" description="Low complexity" evidence="1">
    <location>
        <begin position="215"/>
        <end position="227"/>
    </location>
</feature>
<name>A0A0C3BW39_HEBCY</name>
<feature type="region of interest" description="Disordered" evidence="1">
    <location>
        <begin position="213"/>
        <end position="244"/>
    </location>
</feature>
<dbReference type="AlphaFoldDB" id="A0A0C3BW39"/>
<evidence type="ECO:0000313" key="3">
    <source>
        <dbReference type="Proteomes" id="UP000053424"/>
    </source>
</evidence>
<reference evidence="3" key="2">
    <citation type="submission" date="2015-01" db="EMBL/GenBank/DDBJ databases">
        <title>Evolutionary Origins and Diversification of the Mycorrhizal Mutualists.</title>
        <authorList>
            <consortium name="DOE Joint Genome Institute"/>
            <consortium name="Mycorrhizal Genomics Consortium"/>
            <person name="Kohler A."/>
            <person name="Kuo A."/>
            <person name="Nagy L.G."/>
            <person name="Floudas D."/>
            <person name="Copeland A."/>
            <person name="Barry K.W."/>
            <person name="Cichocki N."/>
            <person name="Veneault-Fourrey C."/>
            <person name="LaButti K."/>
            <person name="Lindquist E.A."/>
            <person name="Lipzen A."/>
            <person name="Lundell T."/>
            <person name="Morin E."/>
            <person name="Murat C."/>
            <person name="Riley R."/>
            <person name="Ohm R."/>
            <person name="Sun H."/>
            <person name="Tunlid A."/>
            <person name="Henrissat B."/>
            <person name="Grigoriev I.V."/>
            <person name="Hibbett D.S."/>
            <person name="Martin F."/>
        </authorList>
    </citation>
    <scope>NUCLEOTIDE SEQUENCE [LARGE SCALE GENOMIC DNA]</scope>
    <source>
        <strain evidence="3">h7</strain>
    </source>
</reference>
<evidence type="ECO:0000313" key="2">
    <source>
        <dbReference type="EMBL" id="KIM35586.1"/>
    </source>
</evidence>
<organism evidence="2 3">
    <name type="scientific">Hebeloma cylindrosporum</name>
    <dbReference type="NCBI Taxonomy" id="76867"/>
    <lineage>
        <taxon>Eukaryota</taxon>
        <taxon>Fungi</taxon>
        <taxon>Dikarya</taxon>
        <taxon>Basidiomycota</taxon>
        <taxon>Agaricomycotina</taxon>
        <taxon>Agaricomycetes</taxon>
        <taxon>Agaricomycetidae</taxon>
        <taxon>Agaricales</taxon>
        <taxon>Agaricineae</taxon>
        <taxon>Hymenogastraceae</taxon>
        <taxon>Hebeloma</taxon>
    </lineage>
</organism>
<sequence length="635" mass="69844">MLQYPDVNGKNKCGSCYRNISVRGPTKTGKNIGCYYLQVRSCRYFHSFDLGNIPANRVMDMNQPPMDKAKSSAGKQPGRTCARAPCTKDAHGSCQNRCCKFCCVVNGGCSIKDHNVAALSQTQLSKLAAAKGAPPSLSATTPRFPLDPRLTQPERSFDELARLLSESDPVLHLQREEEANSRKQQEEAQREADLERLEEDNYRRAVAESLSLIQTSTSSSTPPTSSSNVSASRPLPTVSEPSTSLVVHGLPVTRVKGSNRPSITSHMSSDWMRAHEDRTKLPQALRKGQIDSELLKRFRIVWWSEPGVGATTIPVPSSDIPDWPKFRLADSPAILERFGKRGIDFYDALTFEWVECPLSYAHAVTTDGHLLLRRTGTKCEDFDSKLLLATQKQTSSSRSYMSNVRKSVASKAKRKGKDRVFELEDEDSDGEVEIVSDIAIKIKQEPGAERRPFKRPRLSPHIIPVSLGSSIDGPISIPSSPISPHMPPTTTSPGFSLDPSFPSPALSSPSATPPTPSNSLPLSPATFETVSGILSPITGPPPQLPGSSLKWPANMYAVDMVHGFRKMDELLKNGGGTYQQRFMHVFGQSPPGTSTYHDQLKRWKDATPSLREAFIKAGRTSAGQWSRFSKAVRLR</sequence>
<dbReference type="Proteomes" id="UP000053424">
    <property type="component" value="Unassembled WGS sequence"/>
</dbReference>
<keyword evidence="3" id="KW-1185">Reference proteome</keyword>
<dbReference type="OrthoDB" id="3070377at2759"/>
<proteinExistence type="predicted"/>
<reference evidence="2 3" key="1">
    <citation type="submission" date="2014-04" db="EMBL/GenBank/DDBJ databases">
        <authorList>
            <consortium name="DOE Joint Genome Institute"/>
            <person name="Kuo A."/>
            <person name="Gay G."/>
            <person name="Dore J."/>
            <person name="Kohler A."/>
            <person name="Nagy L.G."/>
            <person name="Floudas D."/>
            <person name="Copeland A."/>
            <person name="Barry K.W."/>
            <person name="Cichocki N."/>
            <person name="Veneault-Fourrey C."/>
            <person name="LaButti K."/>
            <person name="Lindquist E.A."/>
            <person name="Lipzen A."/>
            <person name="Lundell T."/>
            <person name="Morin E."/>
            <person name="Murat C."/>
            <person name="Sun H."/>
            <person name="Tunlid A."/>
            <person name="Henrissat B."/>
            <person name="Grigoriev I.V."/>
            <person name="Hibbett D.S."/>
            <person name="Martin F."/>
            <person name="Nordberg H.P."/>
            <person name="Cantor M.N."/>
            <person name="Hua S.X."/>
        </authorList>
    </citation>
    <scope>NUCLEOTIDE SEQUENCE [LARGE SCALE GENOMIC DNA]</scope>
    <source>
        <strain evidence="3">h7</strain>
    </source>
</reference>
<feature type="region of interest" description="Disordered" evidence="1">
    <location>
        <begin position="175"/>
        <end position="198"/>
    </location>
</feature>
<feature type="compositionally biased region" description="Low complexity" evidence="1">
    <location>
        <begin position="474"/>
        <end position="510"/>
    </location>
</feature>
<gene>
    <name evidence="2" type="ORF">M413DRAFT_20720</name>
</gene>
<feature type="region of interest" description="Disordered" evidence="1">
    <location>
        <begin position="474"/>
        <end position="524"/>
    </location>
</feature>
<dbReference type="EMBL" id="KN831817">
    <property type="protein sequence ID" value="KIM35586.1"/>
    <property type="molecule type" value="Genomic_DNA"/>
</dbReference>
<dbReference type="HOGENOM" id="CLU_427624_0_0_1"/>
<evidence type="ECO:0000256" key="1">
    <source>
        <dbReference type="SAM" id="MobiDB-lite"/>
    </source>
</evidence>
<accession>A0A0C3BW39</accession>